<protein>
    <submittedName>
        <fullName evidence="11">Uncharacterized protein</fullName>
    </submittedName>
</protein>
<comment type="catalytic activity">
    <reaction evidence="7">
        <text>L-threonyl-[protein] + ATP = O-phospho-L-threonyl-[protein] + ADP + H(+)</text>
        <dbReference type="Rhea" id="RHEA:46608"/>
        <dbReference type="Rhea" id="RHEA-COMP:11060"/>
        <dbReference type="Rhea" id="RHEA-COMP:11605"/>
        <dbReference type="ChEBI" id="CHEBI:15378"/>
        <dbReference type="ChEBI" id="CHEBI:30013"/>
        <dbReference type="ChEBI" id="CHEBI:30616"/>
        <dbReference type="ChEBI" id="CHEBI:61977"/>
        <dbReference type="ChEBI" id="CHEBI:456216"/>
    </reaction>
</comment>
<evidence type="ECO:0000256" key="5">
    <source>
        <dbReference type="ARBA" id="ARBA00023180"/>
    </source>
</evidence>
<name>A0A803NAK6_CHEQI</name>
<dbReference type="InterPro" id="IPR002902">
    <property type="entry name" value="GNK2"/>
</dbReference>
<evidence type="ECO:0000259" key="9">
    <source>
        <dbReference type="PROSITE" id="PS50011"/>
    </source>
</evidence>
<dbReference type="GO" id="GO:0004674">
    <property type="term" value="F:protein serine/threonine kinase activity"/>
    <property type="evidence" value="ECO:0007669"/>
    <property type="project" value="TreeGrafter"/>
</dbReference>
<dbReference type="PROSITE" id="PS00108">
    <property type="entry name" value="PROTEIN_KINASE_ST"/>
    <property type="match status" value="1"/>
</dbReference>
<dbReference type="GO" id="GO:0005524">
    <property type="term" value="F:ATP binding"/>
    <property type="evidence" value="ECO:0007669"/>
    <property type="project" value="UniProtKB-KW"/>
</dbReference>
<evidence type="ECO:0000259" key="10">
    <source>
        <dbReference type="PROSITE" id="PS51473"/>
    </source>
</evidence>
<evidence type="ECO:0000313" key="11">
    <source>
        <dbReference type="EnsemblPlants" id="AUR62043046-RA:cds"/>
    </source>
</evidence>
<feature type="domain" description="Gnk2-homologous" evidence="10">
    <location>
        <begin position="31"/>
        <end position="135"/>
    </location>
</feature>
<dbReference type="CDD" id="cd23509">
    <property type="entry name" value="Gnk2-like"/>
    <property type="match status" value="2"/>
</dbReference>
<comment type="catalytic activity">
    <reaction evidence="6">
        <text>L-seryl-[protein] + ATP = O-phospho-L-seryl-[protein] + ADP + H(+)</text>
        <dbReference type="Rhea" id="RHEA:17989"/>
        <dbReference type="Rhea" id="RHEA-COMP:9863"/>
        <dbReference type="Rhea" id="RHEA-COMP:11604"/>
        <dbReference type="ChEBI" id="CHEBI:15378"/>
        <dbReference type="ChEBI" id="CHEBI:29999"/>
        <dbReference type="ChEBI" id="CHEBI:30616"/>
        <dbReference type="ChEBI" id="CHEBI:83421"/>
        <dbReference type="ChEBI" id="CHEBI:456216"/>
    </reaction>
</comment>
<evidence type="ECO:0000256" key="2">
    <source>
        <dbReference type="ARBA" id="ARBA00022737"/>
    </source>
</evidence>
<feature type="signal peptide" evidence="8">
    <location>
        <begin position="1"/>
        <end position="25"/>
    </location>
</feature>
<dbReference type="InterPro" id="IPR011009">
    <property type="entry name" value="Kinase-like_dom_sf"/>
</dbReference>
<dbReference type="PANTHER" id="PTHR27005:SF492">
    <property type="entry name" value="LOW QUALITY PROTEIN: WALL-ASSOCIATED RECEPTOR KINASE-LIKE 1"/>
    <property type="match status" value="1"/>
</dbReference>
<dbReference type="InterPro" id="IPR045274">
    <property type="entry name" value="WAK-like"/>
</dbReference>
<dbReference type="Proteomes" id="UP000596660">
    <property type="component" value="Unplaced"/>
</dbReference>
<dbReference type="PROSITE" id="PS51473">
    <property type="entry name" value="GNK2"/>
    <property type="match status" value="2"/>
</dbReference>
<dbReference type="GO" id="GO:0005886">
    <property type="term" value="C:plasma membrane"/>
    <property type="evidence" value="ECO:0007669"/>
    <property type="project" value="TreeGrafter"/>
</dbReference>
<sequence>MAWQIISSLHLFFYTSLSLISLTTSQNNPIFLGWKCEDSNGNYTKNSLFHSNLLNAFSNLTSLSSSNIFSNYSGGIREDAANEVFALYDCRNDLPLRTCHDCVEEAAKNLLEICTSKEAITYYEQCMLRYANRPIYNIMELKPQLYFCEISIPDGGELNRTVEPILKGLIDEATMENSSRYFGLGDESYFEYQRVYSMVQCTPDISREQCKECLMNSLNYTLQCSNDSMMSSYHGVPSCFMRYDFVSFYNISSPSPSPVPPMATMSTHSRTTSNGGCCLEVEVPLLVYEFISNGTLHDHIHNQERPSWYSWSNCLRIAMDSANALAYIHSLPIIHRDIKSSNILLDDSYAEKISDFGASRLIPLNETHLSTVVQGTLGYLDP</sequence>
<dbReference type="Pfam" id="PF01657">
    <property type="entry name" value="Stress-antifung"/>
    <property type="match status" value="2"/>
</dbReference>
<accession>A0A803NAK6</accession>
<dbReference type="GO" id="GO:0007166">
    <property type="term" value="P:cell surface receptor signaling pathway"/>
    <property type="evidence" value="ECO:0007669"/>
    <property type="project" value="InterPro"/>
</dbReference>
<evidence type="ECO:0000256" key="8">
    <source>
        <dbReference type="SAM" id="SignalP"/>
    </source>
</evidence>
<dbReference type="SUPFAM" id="SSF56112">
    <property type="entry name" value="Protein kinase-like (PK-like)"/>
    <property type="match status" value="1"/>
</dbReference>
<proteinExistence type="predicted"/>
<dbReference type="InterPro" id="IPR038408">
    <property type="entry name" value="GNK2_sf"/>
</dbReference>
<dbReference type="PROSITE" id="PS50011">
    <property type="entry name" value="PROTEIN_KINASE_DOM"/>
    <property type="match status" value="1"/>
</dbReference>
<evidence type="ECO:0000256" key="7">
    <source>
        <dbReference type="ARBA" id="ARBA00047951"/>
    </source>
</evidence>
<dbReference type="AlphaFoldDB" id="A0A803NAK6"/>
<keyword evidence="4" id="KW-0067">ATP-binding</keyword>
<keyword evidence="5" id="KW-0325">Glycoprotein</keyword>
<dbReference type="Gene3D" id="1.10.510.10">
    <property type="entry name" value="Transferase(Phosphotransferase) domain 1"/>
    <property type="match status" value="1"/>
</dbReference>
<evidence type="ECO:0000256" key="4">
    <source>
        <dbReference type="ARBA" id="ARBA00022840"/>
    </source>
</evidence>
<keyword evidence="12" id="KW-1185">Reference proteome</keyword>
<evidence type="ECO:0000256" key="1">
    <source>
        <dbReference type="ARBA" id="ARBA00022729"/>
    </source>
</evidence>
<dbReference type="EnsemblPlants" id="AUR62043046-RA">
    <property type="protein sequence ID" value="AUR62043046-RA:cds"/>
    <property type="gene ID" value="AUR62043046"/>
</dbReference>
<feature type="chain" id="PRO_5031267317" evidence="8">
    <location>
        <begin position="26"/>
        <end position="382"/>
    </location>
</feature>
<organism evidence="11 12">
    <name type="scientific">Chenopodium quinoa</name>
    <name type="common">Quinoa</name>
    <dbReference type="NCBI Taxonomy" id="63459"/>
    <lineage>
        <taxon>Eukaryota</taxon>
        <taxon>Viridiplantae</taxon>
        <taxon>Streptophyta</taxon>
        <taxon>Embryophyta</taxon>
        <taxon>Tracheophyta</taxon>
        <taxon>Spermatophyta</taxon>
        <taxon>Magnoliopsida</taxon>
        <taxon>eudicotyledons</taxon>
        <taxon>Gunneridae</taxon>
        <taxon>Pentapetalae</taxon>
        <taxon>Caryophyllales</taxon>
        <taxon>Chenopodiaceae</taxon>
        <taxon>Chenopodioideae</taxon>
        <taxon>Atripliceae</taxon>
        <taxon>Chenopodium</taxon>
    </lineage>
</organism>
<dbReference type="Gene3D" id="3.30.430.20">
    <property type="entry name" value="Gnk2 domain, C-X8-C-X2-C motif"/>
    <property type="match status" value="2"/>
</dbReference>
<feature type="domain" description="Protein kinase" evidence="9">
    <location>
        <begin position="176"/>
        <end position="382"/>
    </location>
</feature>
<feature type="domain" description="Gnk2-homologous" evidence="10">
    <location>
        <begin position="140"/>
        <end position="248"/>
    </location>
</feature>
<dbReference type="InterPro" id="IPR001245">
    <property type="entry name" value="Ser-Thr/Tyr_kinase_cat_dom"/>
</dbReference>
<evidence type="ECO:0000256" key="6">
    <source>
        <dbReference type="ARBA" id="ARBA00047558"/>
    </source>
</evidence>
<reference evidence="11" key="1">
    <citation type="journal article" date="2017" name="Nature">
        <title>The genome of Chenopodium quinoa.</title>
        <authorList>
            <person name="Jarvis D.E."/>
            <person name="Ho Y.S."/>
            <person name="Lightfoot D.J."/>
            <person name="Schmoeckel S.M."/>
            <person name="Li B."/>
            <person name="Borm T.J.A."/>
            <person name="Ohyanagi H."/>
            <person name="Mineta K."/>
            <person name="Michell C.T."/>
            <person name="Saber N."/>
            <person name="Kharbatia N.M."/>
            <person name="Rupper R.R."/>
            <person name="Sharp A.R."/>
            <person name="Dally N."/>
            <person name="Boughton B.A."/>
            <person name="Woo Y.H."/>
            <person name="Gao G."/>
            <person name="Schijlen E.G.W.M."/>
            <person name="Guo X."/>
            <person name="Momin A.A."/>
            <person name="Negrao S."/>
            <person name="Al-Babili S."/>
            <person name="Gehring C."/>
            <person name="Roessner U."/>
            <person name="Jung C."/>
            <person name="Murphy K."/>
            <person name="Arold S.T."/>
            <person name="Gojobori T."/>
            <person name="van der Linden C.G."/>
            <person name="van Loo E.N."/>
            <person name="Jellen E.N."/>
            <person name="Maughan P.J."/>
            <person name="Tester M."/>
        </authorList>
    </citation>
    <scope>NUCLEOTIDE SEQUENCE [LARGE SCALE GENOMIC DNA]</scope>
    <source>
        <strain evidence="11">cv. PI 614886</strain>
    </source>
</reference>
<keyword evidence="3" id="KW-0547">Nucleotide-binding</keyword>
<dbReference type="Pfam" id="PF07714">
    <property type="entry name" value="PK_Tyr_Ser-Thr"/>
    <property type="match status" value="1"/>
</dbReference>
<evidence type="ECO:0000256" key="3">
    <source>
        <dbReference type="ARBA" id="ARBA00022741"/>
    </source>
</evidence>
<dbReference type="Gramene" id="AUR62043046-RA">
    <property type="protein sequence ID" value="AUR62043046-RA:cds"/>
    <property type="gene ID" value="AUR62043046"/>
</dbReference>
<reference evidence="11" key="2">
    <citation type="submission" date="2021-03" db="UniProtKB">
        <authorList>
            <consortium name="EnsemblPlants"/>
        </authorList>
    </citation>
    <scope>IDENTIFICATION</scope>
</reference>
<dbReference type="InterPro" id="IPR008271">
    <property type="entry name" value="Ser/Thr_kinase_AS"/>
</dbReference>
<dbReference type="InterPro" id="IPR000719">
    <property type="entry name" value="Prot_kinase_dom"/>
</dbReference>
<evidence type="ECO:0000313" key="12">
    <source>
        <dbReference type="Proteomes" id="UP000596660"/>
    </source>
</evidence>
<keyword evidence="1 8" id="KW-0732">Signal</keyword>
<dbReference type="PANTHER" id="PTHR27005">
    <property type="entry name" value="WALL-ASSOCIATED RECEPTOR KINASE-LIKE 21"/>
    <property type="match status" value="1"/>
</dbReference>
<keyword evidence="2" id="KW-0677">Repeat</keyword>
<dbReference type="OMA" id="PLRICHD"/>